<sequence length="102" mass="11195">MTPSPDAYDWIAVATELAFMLPTSWIYCGWLIERFEVPATMHDRLLMSSAALCLLLTAEVVLGVTVFDRTVLQQLRSMVIGPGLVGLLGQLGFAAIPLGRRM</sequence>
<dbReference type="AlphaFoldDB" id="A0A2A4I499"/>
<keyword evidence="1" id="KW-0472">Membrane</keyword>
<keyword evidence="1" id="KW-0812">Transmembrane</keyword>
<feature type="transmembrane region" description="Helical" evidence="1">
    <location>
        <begin position="12"/>
        <end position="33"/>
    </location>
</feature>
<feature type="transmembrane region" description="Helical" evidence="1">
    <location>
        <begin position="45"/>
        <end position="67"/>
    </location>
</feature>
<dbReference type="EMBL" id="NWVC01000016">
    <property type="protein sequence ID" value="PCG12986.1"/>
    <property type="molecule type" value="Genomic_DNA"/>
</dbReference>
<name>A0A2A4I499_9SPHN</name>
<keyword evidence="1" id="KW-1133">Transmembrane helix</keyword>
<protein>
    <submittedName>
        <fullName evidence="2">Uncharacterized protein</fullName>
    </submittedName>
</protein>
<evidence type="ECO:0000313" key="3">
    <source>
        <dbReference type="Proteomes" id="UP000218323"/>
    </source>
</evidence>
<keyword evidence="3" id="KW-1185">Reference proteome</keyword>
<dbReference type="RefSeq" id="WP_096641348.1">
    <property type="nucleotide sequence ID" value="NZ_NWVC01000016.1"/>
</dbReference>
<gene>
    <name evidence="2" type="ORF">COA07_16905</name>
</gene>
<dbReference type="Proteomes" id="UP000218323">
    <property type="component" value="Unassembled WGS sequence"/>
</dbReference>
<evidence type="ECO:0000256" key="1">
    <source>
        <dbReference type="SAM" id="Phobius"/>
    </source>
</evidence>
<comment type="caution">
    <text evidence="2">The sequence shown here is derived from an EMBL/GenBank/DDBJ whole genome shotgun (WGS) entry which is preliminary data.</text>
</comment>
<proteinExistence type="predicted"/>
<organism evidence="2 3">
    <name type="scientific">Sphingomonas adhaesiva</name>
    <dbReference type="NCBI Taxonomy" id="28212"/>
    <lineage>
        <taxon>Bacteria</taxon>
        <taxon>Pseudomonadati</taxon>
        <taxon>Pseudomonadota</taxon>
        <taxon>Alphaproteobacteria</taxon>
        <taxon>Sphingomonadales</taxon>
        <taxon>Sphingomonadaceae</taxon>
        <taxon>Sphingomonas</taxon>
    </lineage>
</organism>
<reference evidence="2 3" key="1">
    <citation type="submission" date="2017-09" db="EMBL/GenBank/DDBJ databases">
        <title>Sphingomonas adhaesiva DSM 7418, whole genome shotgun sequence.</title>
        <authorList>
            <person name="Feng G."/>
            <person name="Zhu H."/>
        </authorList>
    </citation>
    <scope>NUCLEOTIDE SEQUENCE [LARGE SCALE GENOMIC DNA]</scope>
    <source>
        <strain evidence="2 3">DSM 7418</strain>
    </source>
</reference>
<feature type="transmembrane region" description="Helical" evidence="1">
    <location>
        <begin position="79"/>
        <end position="99"/>
    </location>
</feature>
<evidence type="ECO:0000313" key="2">
    <source>
        <dbReference type="EMBL" id="PCG12986.1"/>
    </source>
</evidence>
<accession>A0A2A4I499</accession>